<dbReference type="HOGENOM" id="CLU_056179_1_0_14"/>
<dbReference type="InterPro" id="IPR002736">
    <property type="entry name" value="CitG"/>
</dbReference>
<proteinExistence type="predicted"/>
<dbReference type="KEGG" id="scq:SCULI_v1c01730"/>
<keyword evidence="4" id="KW-0547">Nucleotide-binding</keyword>
<keyword evidence="5" id="KW-0067">ATP-binding</keyword>
<evidence type="ECO:0000256" key="5">
    <source>
        <dbReference type="ARBA" id="ARBA00022840"/>
    </source>
</evidence>
<dbReference type="Gene3D" id="1.10.4200.10">
    <property type="entry name" value="Triphosphoribosyl-dephospho-CoA protein"/>
    <property type="match status" value="1"/>
</dbReference>
<evidence type="ECO:0000256" key="4">
    <source>
        <dbReference type="ARBA" id="ARBA00022741"/>
    </source>
</evidence>
<dbReference type="PANTHER" id="PTHR30201">
    <property type="entry name" value="TRIPHOSPHORIBOSYL-DEPHOSPHO-COA SYNTHASE"/>
    <property type="match status" value="1"/>
</dbReference>
<evidence type="ECO:0000313" key="6">
    <source>
        <dbReference type="EMBL" id="AHI52514.1"/>
    </source>
</evidence>
<dbReference type="GO" id="GO:0005524">
    <property type="term" value="F:ATP binding"/>
    <property type="evidence" value="ECO:0007669"/>
    <property type="project" value="UniProtKB-KW"/>
</dbReference>
<dbReference type="GO" id="GO:0051191">
    <property type="term" value="P:prosthetic group biosynthetic process"/>
    <property type="evidence" value="ECO:0007669"/>
    <property type="project" value="TreeGrafter"/>
</dbReference>
<dbReference type="PATRIC" id="fig|1276246.3.peg.172"/>
<evidence type="ECO:0000256" key="2">
    <source>
        <dbReference type="ARBA" id="ARBA00012074"/>
    </source>
</evidence>
<dbReference type="RefSeq" id="WP_025362756.1">
    <property type="nucleotide sequence ID" value="NZ_CP006681.1"/>
</dbReference>
<keyword evidence="3" id="KW-0808">Transferase</keyword>
<sequence length="254" mass="29803">MFKKYRSQLLKAIKKEYSFFPSLGLVSKVNSGSHNDMNYKTFKKSFTIFKPYLIEIESSIDKINSFNDLKTIGYNFENQMFIKTNNVNTHKGLIFCIGIFYYCFLIHKINQVDLKTTIIDFCQPLKKLQLNSNSYKLTKRYNLKHAIDNAIDGYQVVFESYSFFKNLNNNYKLLALLLYISKKIDDTTLIQKIGYEKYLLVKEDFNYLLNNILEKKLSKKEILKINQNYILQNISPGGAADLLVLVLFLKNINY</sequence>
<comment type="catalytic activity">
    <reaction evidence="1">
        <text>3'-dephospho-CoA + ATP = 2'-(5''-triphospho-alpha-D-ribosyl)-3'-dephospho-CoA + adenine</text>
        <dbReference type="Rhea" id="RHEA:15117"/>
        <dbReference type="ChEBI" id="CHEBI:16708"/>
        <dbReference type="ChEBI" id="CHEBI:30616"/>
        <dbReference type="ChEBI" id="CHEBI:57328"/>
        <dbReference type="ChEBI" id="CHEBI:61378"/>
        <dbReference type="EC" id="2.4.2.52"/>
    </reaction>
</comment>
<evidence type="ECO:0000256" key="1">
    <source>
        <dbReference type="ARBA" id="ARBA00001210"/>
    </source>
</evidence>
<evidence type="ECO:0000313" key="7">
    <source>
        <dbReference type="Proteomes" id="UP000019267"/>
    </source>
</evidence>
<accession>W6AFN6</accession>
<name>W6AFN6_9MOLU</name>
<keyword evidence="7" id="KW-1185">Reference proteome</keyword>
<dbReference type="PANTHER" id="PTHR30201:SF2">
    <property type="entry name" value="2-(5''-TRIPHOSPHORIBOSYL)-3'-DEPHOSPHOCOENZYME-A SYNTHASE"/>
    <property type="match status" value="1"/>
</dbReference>
<dbReference type="Pfam" id="PF01874">
    <property type="entry name" value="CitG"/>
    <property type="match status" value="1"/>
</dbReference>
<dbReference type="GO" id="GO:0046917">
    <property type="term" value="F:triphosphoribosyl-dephospho-CoA synthase activity"/>
    <property type="evidence" value="ECO:0007669"/>
    <property type="project" value="UniProtKB-EC"/>
</dbReference>
<dbReference type="AlphaFoldDB" id="W6AFN6"/>
<dbReference type="EC" id="2.4.2.52" evidence="2"/>
<protein>
    <recommendedName>
        <fullName evidence="2">triphosphoribosyl-dephospho-CoA synthase</fullName>
        <ecNumber evidence="2">2.4.2.52</ecNumber>
    </recommendedName>
</protein>
<dbReference type="EMBL" id="CP006681">
    <property type="protein sequence ID" value="AHI52514.1"/>
    <property type="molecule type" value="Genomic_DNA"/>
</dbReference>
<organism evidence="6 7">
    <name type="scientific">Spiroplasma culicicola AES-1</name>
    <dbReference type="NCBI Taxonomy" id="1276246"/>
    <lineage>
        <taxon>Bacteria</taxon>
        <taxon>Bacillati</taxon>
        <taxon>Mycoplasmatota</taxon>
        <taxon>Mollicutes</taxon>
        <taxon>Entomoplasmatales</taxon>
        <taxon>Spiroplasmataceae</taxon>
        <taxon>Spiroplasma</taxon>
    </lineage>
</organism>
<dbReference type="STRING" id="1276246.SCULI_v1c01730"/>
<dbReference type="eggNOG" id="COG1767">
    <property type="taxonomic scope" value="Bacteria"/>
</dbReference>
<gene>
    <name evidence="6" type="primary">citG</name>
    <name evidence="6" type="ORF">SCULI_v1c01730</name>
</gene>
<reference evidence="6 7" key="1">
    <citation type="journal article" date="2014" name="Genome Biol. Evol.">
        <title>Molecular evolution of the substrate utilization strategies and putative virulence factors in mosquito-associated Spiroplasma species.</title>
        <authorList>
            <person name="Chang T.H."/>
            <person name="Lo W.S."/>
            <person name="Ku C."/>
            <person name="Chen L.L."/>
            <person name="Kuo C.H."/>
        </authorList>
    </citation>
    <scope>NUCLEOTIDE SEQUENCE [LARGE SCALE GENOMIC DNA]</scope>
    <source>
        <strain evidence="6">AES-1</strain>
    </source>
</reference>
<dbReference type="OrthoDB" id="114886at2"/>
<dbReference type="Proteomes" id="UP000019267">
    <property type="component" value="Chromosome"/>
</dbReference>
<evidence type="ECO:0000256" key="3">
    <source>
        <dbReference type="ARBA" id="ARBA00022679"/>
    </source>
</evidence>